<dbReference type="PANTHER" id="PTHR39540:SF1">
    <property type="entry name" value="DICTOMALLEIN-1-RELATED"/>
    <property type="match status" value="1"/>
</dbReference>
<sequence length="365" mass="40507">MSIQLAKVESNMKKNTLAWLISSFLGSTATFAYANHDLTLVEIGNQTFERIEMLKQLADKGEGTFQRDGETYLDFQGYEYWVNFDGYPKFPFLSGDQDQAYRNVVDFIGPDWEFIMYNGGFYLIHKEFGVMNRDDTGCYVEYIPAARGSKGPNGEYIWQSDMIQNIETSDCGNLSAPSIDALMVASVSDQGVQLKWAAQNANDNVVLTLSESGTEPTRYENVQSGLFIGSLKPDTRYTAELSSCNAIDCLGPQKIEFTTSTARLGYADELALVNHLNGDLTGSIHFAQTHTTTGPNQNDVNLFPDLVIDREALLLFTPEDKTVQQVWVEVSFEGTVITRLPMLPPSALAASDQPDNGRSNTNPEN</sequence>
<reference evidence="1 2" key="1">
    <citation type="submission" date="2007-08" db="EMBL/GenBank/DDBJ databases">
        <authorList>
            <consortium name="The Vibrio harveyi Genome Sequencing Project"/>
            <person name="Bassler B."/>
            <person name="Clifton S.W."/>
            <person name="Fulton L."/>
            <person name="Delehaunty K."/>
            <person name="Fronick C."/>
            <person name="Harrison M."/>
            <person name="Markivic C."/>
            <person name="Fulton R."/>
            <person name="Tin-Wollam A.-M."/>
            <person name="Shah N."/>
            <person name="Pepin K."/>
            <person name="Nash W."/>
            <person name="Thiruvilangam P."/>
            <person name="Bhonagiri V."/>
            <person name="Waters C."/>
            <person name="Tu K.C."/>
            <person name="Irgon J."/>
            <person name="Wilson R.K."/>
        </authorList>
    </citation>
    <scope>NUCLEOTIDE SEQUENCE [LARGE SCALE GENOMIC DNA]</scope>
    <source>
        <strain evidence="2">ATCC BAA-1116 / BB120</strain>
    </source>
</reference>
<dbReference type="InterPro" id="IPR013783">
    <property type="entry name" value="Ig-like_fold"/>
</dbReference>
<proteinExistence type="predicted"/>
<organism evidence="1 2">
    <name type="scientific">Vibrio campbellii (strain ATCC BAA-1116)</name>
    <dbReference type="NCBI Taxonomy" id="2902295"/>
    <lineage>
        <taxon>Bacteria</taxon>
        <taxon>Pseudomonadati</taxon>
        <taxon>Pseudomonadota</taxon>
        <taxon>Gammaproteobacteria</taxon>
        <taxon>Vibrionales</taxon>
        <taxon>Vibrionaceae</taxon>
        <taxon>Vibrio</taxon>
    </lineage>
</organism>
<gene>
    <name evidence="1" type="ordered locus">VIBHAR_02172</name>
</gene>
<dbReference type="AlphaFoldDB" id="A7MVT2"/>
<dbReference type="InterPro" id="IPR051256">
    <property type="entry name" value="Dictomallein"/>
</dbReference>
<evidence type="ECO:0000313" key="1">
    <source>
        <dbReference type="EMBL" id="ABU71137.1"/>
    </source>
</evidence>
<dbReference type="PATRIC" id="fig|338187.36.peg.2100"/>
<dbReference type="EMBL" id="CP000789">
    <property type="protein sequence ID" value="ABU71137.1"/>
    <property type="molecule type" value="Genomic_DNA"/>
</dbReference>
<dbReference type="Gene3D" id="2.60.40.10">
    <property type="entry name" value="Immunoglobulins"/>
    <property type="match status" value="1"/>
</dbReference>
<dbReference type="KEGG" id="vha:VIBHAR_02172"/>
<dbReference type="PANTHER" id="PTHR39540">
    <property type="match status" value="1"/>
</dbReference>
<name>A7MVT2_VIBC1</name>
<dbReference type="RefSeq" id="WP_012127883.1">
    <property type="nucleotide sequence ID" value="NC_022269.1"/>
</dbReference>
<accession>A7MVT2</accession>
<protein>
    <submittedName>
        <fullName evidence="1">Uncharacterized protein</fullName>
    </submittedName>
</protein>
<evidence type="ECO:0000313" key="2">
    <source>
        <dbReference type="Proteomes" id="UP000008152"/>
    </source>
</evidence>
<dbReference type="Proteomes" id="UP000008152">
    <property type="component" value="Chromosome I"/>
</dbReference>